<keyword evidence="1" id="KW-0479">Metal-binding</keyword>
<evidence type="ECO:0000256" key="1">
    <source>
        <dbReference type="ARBA" id="ARBA00022723"/>
    </source>
</evidence>
<name>A0A9X2W432_9ENTR</name>
<dbReference type="Pfam" id="PF08282">
    <property type="entry name" value="Hydrolase_3"/>
    <property type="match status" value="1"/>
</dbReference>
<comment type="caution">
    <text evidence="2">The sequence shown here is derived from an EMBL/GenBank/DDBJ whole genome shotgun (WGS) entry which is preliminary data.</text>
</comment>
<dbReference type="EMBL" id="JALHAP010000010">
    <property type="protein sequence ID" value="MCT4700246.1"/>
    <property type="molecule type" value="Genomic_DNA"/>
</dbReference>
<dbReference type="Gene3D" id="3.40.50.1000">
    <property type="entry name" value="HAD superfamily/HAD-like"/>
    <property type="match status" value="1"/>
</dbReference>
<dbReference type="InterPro" id="IPR036412">
    <property type="entry name" value="HAD-like_sf"/>
</dbReference>
<dbReference type="Proteomes" id="UP001150641">
    <property type="component" value="Unassembled WGS sequence"/>
</dbReference>
<dbReference type="GO" id="GO:0046872">
    <property type="term" value="F:metal ion binding"/>
    <property type="evidence" value="ECO:0007669"/>
    <property type="project" value="UniProtKB-KW"/>
</dbReference>
<dbReference type="RefSeq" id="WP_271130438.1">
    <property type="nucleotide sequence ID" value="NZ_JALHAP010000010.1"/>
</dbReference>
<reference evidence="2" key="1">
    <citation type="submission" date="2022-03" db="EMBL/GenBank/DDBJ databases">
        <title>Proposal of a novel genus Dryocolo and two novel species.</title>
        <authorList>
            <person name="Maddock D.W."/>
            <person name="Brady C.L."/>
            <person name="Denman S."/>
            <person name="Arnold D."/>
        </authorList>
    </citation>
    <scope>NUCLEOTIDE SEQUENCE</scope>
    <source>
        <strain evidence="2">H6W4</strain>
    </source>
</reference>
<keyword evidence="3" id="KW-1185">Reference proteome</keyword>
<sequence length="35" mass="3696">VAMGNADEAIKARADVAIGTNLETGIAETIYKYLL</sequence>
<dbReference type="GO" id="GO:0016787">
    <property type="term" value="F:hydrolase activity"/>
    <property type="evidence" value="ECO:0007669"/>
    <property type="project" value="UniProtKB-KW"/>
</dbReference>
<proteinExistence type="predicted"/>
<gene>
    <name evidence="2" type="ORF">MUA00_00040</name>
</gene>
<feature type="non-terminal residue" evidence="2">
    <location>
        <position position="1"/>
    </location>
</feature>
<keyword evidence="2" id="KW-0378">Hydrolase</keyword>
<dbReference type="AlphaFoldDB" id="A0A9X2W432"/>
<dbReference type="InterPro" id="IPR023214">
    <property type="entry name" value="HAD_sf"/>
</dbReference>
<evidence type="ECO:0000313" key="3">
    <source>
        <dbReference type="Proteomes" id="UP001150641"/>
    </source>
</evidence>
<protein>
    <submittedName>
        <fullName evidence="2">HAD hydrolase family protein</fullName>
    </submittedName>
</protein>
<dbReference type="SUPFAM" id="SSF56784">
    <property type="entry name" value="HAD-like"/>
    <property type="match status" value="1"/>
</dbReference>
<accession>A0A9X2W432</accession>
<organism evidence="2 3">
    <name type="scientific">Dryocola boscaweniae</name>
    <dbReference type="NCBI Taxonomy" id="2925397"/>
    <lineage>
        <taxon>Bacteria</taxon>
        <taxon>Pseudomonadati</taxon>
        <taxon>Pseudomonadota</taxon>
        <taxon>Gammaproteobacteria</taxon>
        <taxon>Enterobacterales</taxon>
        <taxon>Enterobacteriaceae</taxon>
        <taxon>Dryocola</taxon>
    </lineage>
</organism>
<evidence type="ECO:0000313" key="2">
    <source>
        <dbReference type="EMBL" id="MCT4700246.1"/>
    </source>
</evidence>